<evidence type="ECO:0000313" key="2">
    <source>
        <dbReference type="Proteomes" id="UP000582643"/>
    </source>
</evidence>
<name>A0A7W7U9E4_9ACTN</name>
<evidence type="ECO:0000313" key="1">
    <source>
        <dbReference type="EMBL" id="MBB4986652.1"/>
    </source>
</evidence>
<proteinExistence type="predicted"/>
<keyword evidence="2" id="KW-1185">Reference proteome</keyword>
<organism evidence="1 2">
    <name type="scientific">Streptomyces nymphaeiformis</name>
    <dbReference type="NCBI Taxonomy" id="2663842"/>
    <lineage>
        <taxon>Bacteria</taxon>
        <taxon>Bacillati</taxon>
        <taxon>Actinomycetota</taxon>
        <taxon>Actinomycetes</taxon>
        <taxon>Kitasatosporales</taxon>
        <taxon>Streptomycetaceae</taxon>
        <taxon>Streptomyces</taxon>
    </lineage>
</organism>
<dbReference type="AlphaFoldDB" id="A0A7W7U9E4"/>
<dbReference type="EMBL" id="JACHJY010000013">
    <property type="protein sequence ID" value="MBB4986652.1"/>
    <property type="molecule type" value="Genomic_DNA"/>
</dbReference>
<protein>
    <submittedName>
        <fullName evidence="1">Uncharacterized protein</fullName>
    </submittedName>
</protein>
<gene>
    <name evidence="1" type="ORF">GGE06_007620</name>
</gene>
<comment type="caution">
    <text evidence="1">The sequence shown here is derived from an EMBL/GenBank/DDBJ whole genome shotgun (WGS) entry which is preliminary data.</text>
</comment>
<reference evidence="1 2" key="1">
    <citation type="submission" date="2020-08" db="EMBL/GenBank/DDBJ databases">
        <title>Genomic Encyclopedia of Type Strains, Phase III (KMG-III): the genomes of soil and plant-associated and newly described type strains.</title>
        <authorList>
            <person name="Whitman W."/>
        </authorList>
    </citation>
    <scope>NUCLEOTIDE SEQUENCE [LARGE SCALE GENOMIC DNA]</scope>
    <source>
        <strain evidence="1 2">SFB5A</strain>
    </source>
</reference>
<dbReference type="Proteomes" id="UP000582643">
    <property type="component" value="Unassembled WGS sequence"/>
</dbReference>
<sequence length="46" mass="5154">MVIGSRLTDPCGIDPLGRFYGESSMPWMSITRFSNPPGPTLRRRSL</sequence>
<accession>A0A7W7U9E4</accession>